<sequence>MTEGEWDKLLAQAKRIENVFLTVAKSSSREDVFSVRLFDNNVLKKA</sequence>
<dbReference type="EMBL" id="DYXB01000122">
    <property type="protein sequence ID" value="HJF10641.1"/>
    <property type="molecule type" value="Genomic_DNA"/>
</dbReference>
<reference evidence="1" key="2">
    <citation type="submission" date="2021-09" db="EMBL/GenBank/DDBJ databases">
        <authorList>
            <person name="Gilroy R."/>
        </authorList>
    </citation>
    <scope>NUCLEOTIDE SEQUENCE</scope>
    <source>
        <strain evidence="1">CHK194-22301</strain>
    </source>
</reference>
<evidence type="ECO:0000313" key="2">
    <source>
        <dbReference type="Proteomes" id="UP000784793"/>
    </source>
</evidence>
<accession>A0A921FIR2</accession>
<gene>
    <name evidence="1" type="ORF">K8V23_07675</name>
</gene>
<protein>
    <submittedName>
        <fullName evidence="1">Uncharacterized protein</fullName>
    </submittedName>
</protein>
<dbReference type="RefSeq" id="WP_089150296.1">
    <property type="nucleotide sequence ID" value="NZ_AP025162.1"/>
</dbReference>
<name>A0A921FIR2_9LACO</name>
<comment type="caution">
    <text evidence="1">The sequence shown here is derived from an EMBL/GenBank/DDBJ whole genome shotgun (WGS) entry which is preliminary data.</text>
</comment>
<organism evidence="1 2">
    <name type="scientific">Lactobacillus crispatus</name>
    <dbReference type="NCBI Taxonomy" id="47770"/>
    <lineage>
        <taxon>Bacteria</taxon>
        <taxon>Bacillati</taxon>
        <taxon>Bacillota</taxon>
        <taxon>Bacilli</taxon>
        <taxon>Lactobacillales</taxon>
        <taxon>Lactobacillaceae</taxon>
        <taxon>Lactobacillus</taxon>
    </lineage>
</organism>
<dbReference type="Proteomes" id="UP000784793">
    <property type="component" value="Unassembled WGS sequence"/>
</dbReference>
<proteinExistence type="predicted"/>
<dbReference type="AlphaFoldDB" id="A0A921FIR2"/>
<dbReference type="GeneID" id="69824383"/>
<reference evidence="1" key="1">
    <citation type="journal article" date="2021" name="PeerJ">
        <title>Extensive microbial diversity within the chicken gut microbiome revealed by metagenomics and culture.</title>
        <authorList>
            <person name="Gilroy R."/>
            <person name="Ravi A."/>
            <person name="Getino M."/>
            <person name="Pursley I."/>
            <person name="Horton D.L."/>
            <person name="Alikhan N.F."/>
            <person name="Baker D."/>
            <person name="Gharbi K."/>
            <person name="Hall N."/>
            <person name="Watson M."/>
            <person name="Adriaenssens E.M."/>
            <person name="Foster-Nyarko E."/>
            <person name="Jarju S."/>
            <person name="Secka A."/>
            <person name="Antonio M."/>
            <person name="Oren A."/>
            <person name="Chaudhuri R.R."/>
            <person name="La Ragione R."/>
            <person name="Hildebrand F."/>
            <person name="Pallen M.J."/>
        </authorList>
    </citation>
    <scope>NUCLEOTIDE SEQUENCE</scope>
    <source>
        <strain evidence="1">CHK194-22301</strain>
    </source>
</reference>
<evidence type="ECO:0000313" key="1">
    <source>
        <dbReference type="EMBL" id="HJF10641.1"/>
    </source>
</evidence>